<proteinExistence type="predicted"/>
<dbReference type="Pfam" id="PF13828">
    <property type="entry name" value="DUF4190"/>
    <property type="match status" value="1"/>
</dbReference>
<sequence>MTHEARQTNSKAIISLVIGILSIVIPYLGLIIGIIGIIYANKSIKEIENSNENGRGLAIAGKVCSIVGTVIYGILTLLLIFSFAIFNTLTSVG</sequence>
<evidence type="ECO:0000259" key="2">
    <source>
        <dbReference type="Pfam" id="PF13828"/>
    </source>
</evidence>
<accession>A0A1D2YTD4</accession>
<gene>
    <name evidence="3" type="ORF">BHF71_10530</name>
</gene>
<protein>
    <recommendedName>
        <fullName evidence="2">DUF4190 domain-containing protein</fullName>
    </recommendedName>
</protein>
<evidence type="ECO:0000313" key="3">
    <source>
        <dbReference type="EMBL" id="OEF98954.1"/>
    </source>
</evidence>
<dbReference type="RefSeq" id="WP_069657172.1">
    <property type="nucleotide sequence ID" value="NZ_MIJF01000043.1"/>
</dbReference>
<name>A0A1D2YTD4_9BACI</name>
<feature type="transmembrane region" description="Helical" evidence="1">
    <location>
        <begin position="12"/>
        <end position="39"/>
    </location>
</feature>
<keyword evidence="1" id="KW-0812">Transmembrane</keyword>
<keyword evidence="4" id="KW-1185">Reference proteome</keyword>
<dbReference type="AlphaFoldDB" id="A0A1D2YTD4"/>
<feature type="domain" description="DUF4190" evidence="2">
    <location>
        <begin position="12"/>
        <end position="74"/>
    </location>
</feature>
<dbReference type="STRING" id="337097.BHF71_10530"/>
<feature type="transmembrane region" description="Helical" evidence="1">
    <location>
        <begin position="59"/>
        <end position="86"/>
    </location>
</feature>
<evidence type="ECO:0000313" key="4">
    <source>
        <dbReference type="Proteomes" id="UP000243739"/>
    </source>
</evidence>
<reference evidence="3 4" key="1">
    <citation type="submission" date="2016-09" db="EMBL/GenBank/DDBJ databases">
        <title>Draft genome sequence for the type strain of Vulcanibacillus modesticaldus BR, a strictly anaerobic, moderately thermophilic, and nitrate-reducing bacterium from deep sea-hydrothermal vents of the Mid-Atlantic Ridge.</title>
        <authorList>
            <person name="Abin C.A."/>
            <person name="Hollibaugh J.T."/>
        </authorList>
    </citation>
    <scope>NUCLEOTIDE SEQUENCE [LARGE SCALE GENOMIC DNA]</scope>
    <source>
        <strain evidence="3 4">BR</strain>
    </source>
</reference>
<dbReference type="InterPro" id="IPR025241">
    <property type="entry name" value="DUF4190"/>
</dbReference>
<dbReference type="EMBL" id="MIJF01000043">
    <property type="protein sequence ID" value="OEF98954.1"/>
    <property type="molecule type" value="Genomic_DNA"/>
</dbReference>
<keyword evidence="1" id="KW-1133">Transmembrane helix</keyword>
<organism evidence="3 4">
    <name type="scientific">Vulcanibacillus modesticaldus</name>
    <dbReference type="NCBI Taxonomy" id="337097"/>
    <lineage>
        <taxon>Bacteria</taxon>
        <taxon>Bacillati</taxon>
        <taxon>Bacillota</taxon>
        <taxon>Bacilli</taxon>
        <taxon>Bacillales</taxon>
        <taxon>Bacillaceae</taxon>
        <taxon>Vulcanibacillus</taxon>
    </lineage>
</organism>
<comment type="caution">
    <text evidence="3">The sequence shown here is derived from an EMBL/GenBank/DDBJ whole genome shotgun (WGS) entry which is preliminary data.</text>
</comment>
<dbReference type="Proteomes" id="UP000243739">
    <property type="component" value="Unassembled WGS sequence"/>
</dbReference>
<keyword evidence="1" id="KW-0472">Membrane</keyword>
<evidence type="ECO:0000256" key="1">
    <source>
        <dbReference type="SAM" id="Phobius"/>
    </source>
</evidence>